<gene>
    <name evidence="12" type="ORF">BTE48_04690</name>
</gene>
<evidence type="ECO:0000256" key="7">
    <source>
        <dbReference type="ARBA" id="ARBA00022927"/>
    </source>
</evidence>
<evidence type="ECO:0000256" key="2">
    <source>
        <dbReference type="ARBA" id="ARBA00006742"/>
    </source>
</evidence>
<proteinExistence type="inferred from homology"/>
<keyword evidence="8 11" id="KW-1133">Transmembrane helix</keyword>
<evidence type="ECO:0000256" key="8">
    <source>
        <dbReference type="ARBA" id="ARBA00022989"/>
    </source>
</evidence>
<keyword evidence="9" id="KW-0811">Translocation</keyword>
<reference evidence="12 13" key="1">
    <citation type="submission" date="2017-01" db="EMBL/GenBank/DDBJ databases">
        <title>Genome Sequencing of a Marine Spirillum, Oceanospirillum multiglobuliferum ATCC 33336, from Japan.</title>
        <authorList>
            <person name="Carney J.G."/>
            <person name="Trachtenberg A.M."/>
            <person name="Rheaume B.A."/>
            <person name="Linnane J.D."/>
            <person name="Pitts N.L."/>
            <person name="Mykles D.L."/>
            <person name="Maclea K.S."/>
        </authorList>
    </citation>
    <scope>NUCLEOTIDE SEQUENCE [LARGE SCALE GENOMIC DNA]</scope>
    <source>
        <strain evidence="12 13">ATCC 33336</strain>
    </source>
</reference>
<evidence type="ECO:0000256" key="4">
    <source>
        <dbReference type="ARBA" id="ARBA00022448"/>
    </source>
</evidence>
<evidence type="ECO:0000313" key="13">
    <source>
        <dbReference type="Proteomes" id="UP000191418"/>
    </source>
</evidence>
<keyword evidence="4" id="KW-0813">Transport</keyword>
<comment type="similarity">
    <text evidence="2">Belongs to the YajC family.</text>
</comment>
<dbReference type="AlphaFoldDB" id="A0A1V4T6P2"/>
<dbReference type="GO" id="GO:0005886">
    <property type="term" value="C:plasma membrane"/>
    <property type="evidence" value="ECO:0007669"/>
    <property type="project" value="UniProtKB-SubCell"/>
</dbReference>
<dbReference type="OrthoDB" id="9811406at2"/>
<evidence type="ECO:0000256" key="5">
    <source>
        <dbReference type="ARBA" id="ARBA00022475"/>
    </source>
</evidence>
<dbReference type="GO" id="GO:0015031">
    <property type="term" value="P:protein transport"/>
    <property type="evidence" value="ECO:0007669"/>
    <property type="project" value="UniProtKB-KW"/>
</dbReference>
<keyword evidence="13" id="KW-1185">Reference proteome</keyword>
<evidence type="ECO:0000256" key="9">
    <source>
        <dbReference type="ARBA" id="ARBA00023010"/>
    </source>
</evidence>
<name>A0A1V4T6P2_9GAMM</name>
<dbReference type="InterPro" id="IPR003849">
    <property type="entry name" value="Preprotein_translocase_YajC"/>
</dbReference>
<dbReference type="Pfam" id="PF02699">
    <property type="entry name" value="YajC"/>
    <property type="match status" value="1"/>
</dbReference>
<evidence type="ECO:0000256" key="6">
    <source>
        <dbReference type="ARBA" id="ARBA00022692"/>
    </source>
</evidence>
<dbReference type="PANTHER" id="PTHR33909">
    <property type="entry name" value="SEC TRANSLOCON ACCESSORY COMPLEX SUBUNIT YAJC"/>
    <property type="match status" value="1"/>
</dbReference>
<evidence type="ECO:0000256" key="11">
    <source>
        <dbReference type="SAM" id="Phobius"/>
    </source>
</evidence>
<feature type="transmembrane region" description="Helical" evidence="11">
    <location>
        <begin position="27"/>
        <end position="43"/>
    </location>
</feature>
<keyword evidence="5" id="KW-1003">Cell membrane</keyword>
<dbReference type="NCBIfam" id="TIGR00739">
    <property type="entry name" value="yajC"/>
    <property type="match status" value="1"/>
</dbReference>
<protein>
    <recommendedName>
        <fullName evidence="3">Sec translocon accessory complex subunit YajC</fullName>
    </recommendedName>
</protein>
<keyword evidence="10 11" id="KW-0472">Membrane</keyword>
<dbReference type="RefSeq" id="WP_078744234.1">
    <property type="nucleotide sequence ID" value="NZ_FUXG01000003.1"/>
</dbReference>
<dbReference type="STRING" id="64969.SAMN02745127_00625"/>
<evidence type="ECO:0000313" key="12">
    <source>
        <dbReference type="EMBL" id="OPX56275.1"/>
    </source>
</evidence>
<evidence type="ECO:0000256" key="3">
    <source>
        <dbReference type="ARBA" id="ARBA00014962"/>
    </source>
</evidence>
<comment type="subcellular location">
    <subcellularLocation>
        <location evidence="1">Cell membrane</location>
        <topology evidence="1">Single-pass membrane protein</topology>
    </subcellularLocation>
</comment>
<keyword evidence="6 11" id="KW-0812">Transmembrane</keyword>
<sequence>MMSFFISPAFAEGGAAAAGQPGAMSQIFLLVGFVVIFYFMLWRPQSKRAKEHRELIAGISKGDEVVIGGGLVGRITKVSEEFLVIEIAEGTEVNVQKAAVVAVLPKGTIKSI</sequence>
<dbReference type="Proteomes" id="UP000191418">
    <property type="component" value="Unassembled WGS sequence"/>
</dbReference>
<evidence type="ECO:0000256" key="1">
    <source>
        <dbReference type="ARBA" id="ARBA00004162"/>
    </source>
</evidence>
<organism evidence="12 13">
    <name type="scientific">Oceanospirillum multiglobuliferum</name>
    <dbReference type="NCBI Taxonomy" id="64969"/>
    <lineage>
        <taxon>Bacteria</taxon>
        <taxon>Pseudomonadati</taxon>
        <taxon>Pseudomonadota</taxon>
        <taxon>Gammaproteobacteria</taxon>
        <taxon>Oceanospirillales</taxon>
        <taxon>Oceanospirillaceae</taxon>
        <taxon>Oceanospirillum</taxon>
    </lineage>
</organism>
<dbReference type="EMBL" id="MTSM01000004">
    <property type="protein sequence ID" value="OPX56275.1"/>
    <property type="molecule type" value="Genomic_DNA"/>
</dbReference>
<comment type="caution">
    <text evidence="12">The sequence shown here is derived from an EMBL/GenBank/DDBJ whole genome shotgun (WGS) entry which is preliminary data.</text>
</comment>
<evidence type="ECO:0000256" key="10">
    <source>
        <dbReference type="ARBA" id="ARBA00023136"/>
    </source>
</evidence>
<dbReference type="PANTHER" id="PTHR33909:SF1">
    <property type="entry name" value="SEC TRANSLOCON ACCESSORY COMPLEX SUBUNIT YAJC"/>
    <property type="match status" value="1"/>
</dbReference>
<dbReference type="PRINTS" id="PR01853">
    <property type="entry name" value="YAJCTRNLCASE"/>
</dbReference>
<accession>A0A1V4T6P2</accession>
<dbReference type="SMART" id="SM01323">
    <property type="entry name" value="YajC"/>
    <property type="match status" value="1"/>
</dbReference>
<keyword evidence="7" id="KW-0653">Protein transport</keyword>